<feature type="transmembrane region" description="Helical" evidence="1">
    <location>
        <begin position="12"/>
        <end position="31"/>
    </location>
</feature>
<feature type="transmembrane region" description="Helical" evidence="1">
    <location>
        <begin position="51"/>
        <end position="72"/>
    </location>
</feature>
<dbReference type="RefSeq" id="WP_012652225.1">
    <property type="nucleotide sequence ID" value="NC_011985.1"/>
</dbReference>
<proteinExistence type="predicted"/>
<protein>
    <submittedName>
        <fullName evidence="2">Uncharacterized protein</fullName>
    </submittedName>
</protein>
<evidence type="ECO:0000313" key="3">
    <source>
        <dbReference type="Proteomes" id="UP000001600"/>
    </source>
</evidence>
<dbReference type="EMBL" id="CP000628">
    <property type="protein sequence ID" value="ACM27547.1"/>
    <property type="molecule type" value="Genomic_DNA"/>
</dbReference>
<reference evidence="2 3" key="1">
    <citation type="journal article" date="2009" name="J. Bacteriol.">
        <title>Genome sequences of three Agrobacterium biovars help elucidate the evolution of multichromosome genomes in bacteria.</title>
        <authorList>
            <person name="Slater S.C."/>
            <person name="Goldman B.S."/>
            <person name="Goodner B."/>
            <person name="Setubal J.C."/>
            <person name="Farrand S.K."/>
            <person name="Nester E.W."/>
            <person name="Burr T.J."/>
            <person name="Banta L."/>
            <person name="Dickerman A.W."/>
            <person name="Paulsen I."/>
            <person name="Otten L."/>
            <person name="Suen G."/>
            <person name="Welch R."/>
            <person name="Almeida N.F."/>
            <person name="Arnold F."/>
            <person name="Burton O.T."/>
            <person name="Du Z."/>
            <person name="Ewing A."/>
            <person name="Godsy E."/>
            <person name="Heisel S."/>
            <person name="Houmiel K.L."/>
            <person name="Jhaveri J."/>
            <person name="Lu J."/>
            <person name="Miller N.M."/>
            <person name="Norton S."/>
            <person name="Chen Q."/>
            <person name="Phoolcharoen W."/>
            <person name="Ohlin V."/>
            <person name="Ondrusek D."/>
            <person name="Pride N."/>
            <person name="Stricklin S.L."/>
            <person name="Sun J."/>
            <person name="Wheeler C."/>
            <person name="Wilson L."/>
            <person name="Zhu H."/>
            <person name="Wood D.W."/>
        </authorList>
    </citation>
    <scope>NUCLEOTIDE SEQUENCE [LARGE SCALE GENOMIC DNA]</scope>
    <source>
        <strain evidence="3">K84 / ATCC BAA-868</strain>
    </source>
</reference>
<dbReference type="eggNOG" id="ENOG503153X">
    <property type="taxonomic scope" value="Bacteria"/>
</dbReference>
<sequence length="231" mass="26589">MDNGKGDWTYYTGWIVAYCLTAGFFICLVLNGTFDRSLCTGAPDEHCFRDWVSALGGWAALIIGAPTLFILWKQVADAGKGQLIAFRIQLRRTRTLARRVLNQANELERAATFSIAFWDRSDPAHTKRLHPLQAYREALRQFQGMLQEGEFDTLESEIDVPATMTLRRLSRKLQENLELTDGRIEREFDLYEYNTAADIMLLSGRQVLEYAREVQRIAEDHLLEIKDIFPH</sequence>
<gene>
    <name evidence="2" type="ordered locus">Arad_3645</name>
</gene>
<keyword evidence="1" id="KW-1133">Transmembrane helix</keyword>
<organism evidence="2 3">
    <name type="scientific">Rhizobium rhizogenes (strain K84 / ATCC BAA-868)</name>
    <name type="common">Agrobacterium radiobacter</name>
    <dbReference type="NCBI Taxonomy" id="311403"/>
    <lineage>
        <taxon>Bacteria</taxon>
        <taxon>Pseudomonadati</taxon>
        <taxon>Pseudomonadota</taxon>
        <taxon>Alphaproteobacteria</taxon>
        <taxon>Hyphomicrobiales</taxon>
        <taxon>Rhizobiaceae</taxon>
        <taxon>Rhizobium/Agrobacterium group</taxon>
        <taxon>Rhizobium</taxon>
    </lineage>
</organism>
<accession>B9J9E5</accession>
<keyword evidence="1" id="KW-0812">Transmembrane</keyword>
<evidence type="ECO:0000313" key="2">
    <source>
        <dbReference type="EMBL" id="ACM27547.1"/>
    </source>
</evidence>
<dbReference type="AlphaFoldDB" id="B9J9E5"/>
<dbReference type="KEGG" id="ara:Arad_3645"/>
<name>B9J9E5_RHIR8</name>
<dbReference type="Proteomes" id="UP000001600">
    <property type="component" value="Chromosome 1"/>
</dbReference>
<dbReference type="HOGENOM" id="CLU_1197756_0_0_5"/>
<evidence type="ECO:0000256" key="1">
    <source>
        <dbReference type="SAM" id="Phobius"/>
    </source>
</evidence>
<dbReference type="STRING" id="311403.Arad_3645"/>
<keyword evidence="1" id="KW-0472">Membrane</keyword>